<accession>F4A3B5</accession>
<dbReference type="HOGENOM" id="CLU_1989964_0_0_9"/>
<dbReference type="OrthoDB" id="9950008at2"/>
<reference evidence="2" key="1">
    <citation type="submission" date="2010-11" db="EMBL/GenBank/DDBJ databases">
        <title>The complete genome of Mahella australiensis DSM 15567.</title>
        <authorList>
            <consortium name="US DOE Joint Genome Institute (JGI-PGF)"/>
            <person name="Lucas S."/>
            <person name="Copeland A."/>
            <person name="Lapidus A."/>
            <person name="Bruce D."/>
            <person name="Goodwin L."/>
            <person name="Pitluck S."/>
            <person name="Kyrpides N."/>
            <person name="Mavromatis K."/>
            <person name="Pagani I."/>
            <person name="Ivanova N."/>
            <person name="Teshima H."/>
            <person name="Brettin T."/>
            <person name="Detter J.C."/>
            <person name="Han C."/>
            <person name="Tapia R."/>
            <person name="Land M."/>
            <person name="Hauser L."/>
            <person name="Markowitz V."/>
            <person name="Cheng J.-F."/>
            <person name="Hugenholtz P."/>
            <person name="Woyke T."/>
            <person name="Wu D."/>
            <person name="Spring S."/>
            <person name="Pukall R."/>
            <person name="Steenblock K."/>
            <person name="Schneider S."/>
            <person name="Klenk H.-P."/>
            <person name="Eisen J.A."/>
        </authorList>
    </citation>
    <scope>NUCLEOTIDE SEQUENCE [LARGE SCALE GENOMIC DNA]</scope>
    <source>
        <strain evidence="2">DSM 15567 / CIP 107919 / 50-1 BON</strain>
    </source>
</reference>
<dbReference type="Proteomes" id="UP000008457">
    <property type="component" value="Chromosome"/>
</dbReference>
<keyword evidence="2" id="KW-1185">Reference proteome</keyword>
<gene>
    <name evidence="1" type="ordered locus">Mahau_2198</name>
</gene>
<name>F4A3B5_MAHA5</name>
<dbReference type="EMBL" id="CP002360">
    <property type="protein sequence ID" value="AEE97370.1"/>
    <property type="molecule type" value="Genomic_DNA"/>
</dbReference>
<reference evidence="1 2" key="2">
    <citation type="journal article" date="2011" name="Stand. Genomic Sci.">
        <title>Complete genome sequence of Mahella australiensis type strain (50-1 BON).</title>
        <authorList>
            <person name="Sikorski J."/>
            <person name="Teshima H."/>
            <person name="Nolan M."/>
            <person name="Lucas S."/>
            <person name="Hammon N."/>
            <person name="Deshpande S."/>
            <person name="Cheng J.F."/>
            <person name="Pitluck S."/>
            <person name="Liolios K."/>
            <person name="Pagani I."/>
            <person name="Ivanova N."/>
            <person name="Huntemann M."/>
            <person name="Mavromatis K."/>
            <person name="Ovchinikova G."/>
            <person name="Pati A."/>
            <person name="Tapia R."/>
            <person name="Han C."/>
            <person name="Goodwin L."/>
            <person name="Chen A."/>
            <person name="Palaniappan K."/>
            <person name="Land M."/>
            <person name="Hauser L."/>
            <person name="Ngatchou-Djao O.D."/>
            <person name="Rohde M."/>
            <person name="Pukall R."/>
            <person name="Spring S."/>
            <person name="Abt B."/>
            <person name="Goker M."/>
            <person name="Detter J.C."/>
            <person name="Woyke T."/>
            <person name="Bristow J."/>
            <person name="Markowitz V."/>
            <person name="Hugenholtz P."/>
            <person name="Eisen J.A."/>
            <person name="Kyrpides N.C."/>
            <person name="Klenk H.P."/>
            <person name="Lapidus A."/>
        </authorList>
    </citation>
    <scope>NUCLEOTIDE SEQUENCE [LARGE SCALE GENOMIC DNA]</scope>
    <source>
        <strain evidence="2">DSM 15567 / CIP 107919 / 50-1 BON</strain>
    </source>
</reference>
<dbReference type="AlphaFoldDB" id="F4A3B5"/>
<protein>
    <submittedName>
        <fullName evidence="1">Uncharacterized protein</fullName>
    </submittedName>
</protein>
<sequence length="125" mass="14128">MYIIEILESIERGEITPEKGAALIRRHPRRRMKSCFIKIAVNTDDVHINYIPPLPIIIIKGLVNLVFGIYHVVEFFMPDGTGHWLNGVNARDINAFLSELSRCGHTDIVDINAEGGRTHVLIRAI</sequence>
<dbReference type="RefSeq" id="WP_013781797.1">
    <property type="nucleotide sequence ID" value="NC_015520.1"/>
</dbReference>
<proteinExistence type="predicted"/>
<evidence type="ECO:0000313" key="2">
    <source>
        <dbReference type="Proteomes" id="UP000008457"/>
    </source>
</evidence>
<evidence type="ECO:0000313" key="1">
    <source>
        <dbReference type="EMBL" id="AEE97370.1"/>
    </source>
</evidence>
<dbReference type="STRING" id="697281.Mahau_2198"/>
<organism evidence="1 2">
    <name type="scientific">Mahella australiensis (strain DSM 15567 / CIP 107919 / 50-1 BON)</name>
    <dbReference type="NCBI Taxonomy" id="697281"/>
    <lineage>
        <taxon>Bacteria</taxon>
        <taxon>Bacillati</taxon>
        <taxon>Bacillota</taxon>
        <taxon>Clostridia</taxon>
        <taxon>Thermoanaerobacterales</taxon>
        <taxon>Thermoanaerobacterales Family IV. Incertae Sedis</taxon>
        <taxon>Mahella</taxon>
    </lineage>
</organism>
<dbReference type="KEGG" id="mas:Mahau_2198"/>